<dbReference type="EMBL" id="FOXA01000035">
    <property type="protein sequence ID" value="SFQ10487.1"/>
    <property type="molecule type" value="Genomic_DNA"/>
</dbReference>
<dbReference type="AlphaFoldDB" id="A0A1I5VT78"/>
<dbReference type="STRING" id="441119.SAMN04488047_13515"/>
<gene>
    <name evidence="1" type="ORF">SAMN04488047_13515</name>
</gene>
<protein>
    <submittedName>
        <fullName evidence="1">Uncharacterized protein</fullName>
    </submittedName>
</protein>
<dbReference type="Proteomes" id="UP000199356">
    <property type="component" value="Unassembled WGS sequence"/>
</dbReference>
<reference evidence="1 2" key="1">
    <citation type="submission" date="2016-10" db="EMBL/GenBank/DDBJ databases">
        <authorList>
            <person name="de Groot N.N."/>
        </authorList>
    </citation>
    <scope>NUCLEOTIDE SEQUENCE [LARGE SCALE GENOMIC DNA]</scope>
    <source>
        <strain evidence="1 2">DSM 19547</strain>
    </source>
</reference>
<organism evidence="1 2">
    <name type="scientific">Tranquillimonas alkanivorans</name>
    <dbReference type="NCBI Taxonomy" id="441119"/>
    <lineage>
        <taxon>Bacteria</taxon>
        <taxon>Pseudomonadati</taxon>
        <taxon>Pseudomonadota</taxon>
        <taxon>Alphaproteobacteria</taxon>
        <taxon>Rhodobacterales</taxon>
        <taxon>Roseobacteraceae</taxon>
        <taxon>Tranquillimonas</taxon>
    </lineage>
</organism>
<dbReference type="OrthoDB" id="7868977at2"/>
<dbReference type="RefSeq" id="WP_143096240.1">
    <property type="nucleotide sequence ID" value="NZ_FOXA01000035.1"/>
</dbReference>
<proteinExistence type="predicted"/>
<sequence length="120" mass="13539">MPSPLTHDRILRLVRTGCLHLEANGRRVSFTLHNGDLEISGPLNLRPDWSKEVDGRPGLMPIIHRMSDGESVFSGAELEGVLDEMSEIYEALRKRLSPAKMLRRRGGRWLLIPHAQCECA</sequence>
<name>A0A1I5VT78_9RHOB</name>
<evidence type="ECO:0000313" key="1">
    <source>
        <dbReference type="EMBL" id="SFQ10487.1"/>
    </source>
</evidence>
<keyword evidence="2" id="KW-1185">Reference proteome</keyword>
<accession>A0A1I5VT78</accession>
<evidence type="ECO:0000313" key="2">
    <source>
        <dbReference type="Proteomes" id="UP000199356"/>
    </source>
</evidence>